<dbReference type="RefSeq" id="WP_171711924.1">
    <property type="nucleotide sequence ID" value="NZ_JAAVLW010000006.1"/>
</dbReference>
<dbReference type="Pfam" id="PF07859">
    <property type="entry name" value="Abhydrolase_3"/>
    <property type="match status" value="1"/>
</dbReference>
<dbReference type="EMBL" id="JAAVLW010000006">
    <property type="protein sequence ID" value="NOJ49011.1"/>
    <property type="molecule type" value="Genomic_DNA"/>
</dbReference>
<dbReference type="GO" id="GO:0016787">
    <property type="term" value="F:hydrolase activity"/>
    <property type="evidence" value="ECO:0007669"/>
    <property type="project" value="UniProtKB-KW"/>
</dbReference>
<protein>
    <submittedName>
        <fullName evidence="3">Alpha/beta hydrolase</fullName>
    </submittedName>
</protein>
<dbReference type="PANTHER" id="PTHR48081">
    <property type="entry name" value="AB HYDROLASE SUPERFAMILY PROTEIN C4A8.06C"/>
    <property type="match status" value="1"/>
</dbReference>
<dbReference type="InterPro" id="IPR013094">
    <property type="entry name" value="AB_hydrolase_3"/>
</dbReference>
<dbReference type="AlphaFoldDB" id="A0A7Y4H7E3"/>
<evidence type="ECO:0000313" key="3">
    <source>
        <dbReference type="EMBL" id="NOJ49011.1"/>
    </source>
</evidence>
<gene>
    <name evidence="3" type="ORF">HCN50_22630</name>
</gene>
<dbReference type="Proteomes" id="UP000528734">
    <property type="component" value="Unassembled WGS sequence"/>
</dbReference>
<evidence type="ECO:0000259" key="2">
    <source>
        <dbReference type="Pfam" id="PF07859"/>
    </source>
</evidence>
<comment type="caution">
    <text evidence="3">The sequence shown here is derived from an EMBL/GenBank/DDBJ whole genome shotgun (WGS) entry which is preliminary data.</text>
</comment>
<keyword evidence="1 3" id="KW-0378">Hydrolase</keyword>
<name>A0A7Y4H7E3_9BRAD</name>
<accession>A0A7Y4H7E3</accession>
<dbReference type="InterPro" id="IPR029058">
    <property type="entry name" value="AB_hydrolase_fold"/>
</dbReference>
<reference evidence="3 4" key="1">
    <citation type="submission" date="2020-03" db="EMBL/GenBank/DDBJ databases">
        <title>Bradyrhizobium diversity isolated from nodules of Muelleranthus trifoliolatus.</title>
        <authorList>
            <person name="Klepa M."/>
            <person name="Helene L."/>
            <person name="Hungria M."/>
        </authorList>
    </citation>
    <scope>NUCLEOTIDE SEQUENCE [LARGE SCALE GENOMIC DNA]</scope>
    <source>
        <strain evidence="3 4">WSM 1744</strain>
    </source>
</reference>
<evidence type="ECO:0000256" key="1">
    <source>
        <dbReference type="ARBA" id="ARBA00022801"/>
    </source>
</evidence>
<dbReference type="PANTHER" id="PTHR48081:SF8">
    <property type="entry name" value="ALPHA_BETA HYDROLASE FOLD-3 DOMAIN-CONTAINING PROTEIN-RELATED"/>
    <property type="match status" value="1"/>
</dbReference>
<feature type="domain" description="Alpha/beta hydrolase fold-3" evidence="2">
    <location>
        <begin position="72"/>
        <end position="273"/>
    </location>
</feature>
<evidence type="ECO:0000313" key="4">
    <source>
        <dbReference type="Proteomes" id="UP000528734"/>
    </source>
</evidence>
<proteinExistence type="predicted"/>
<organism evidence="3 4">
    <name type="scientific">Bradyrhizobium archetypum</name>
    <dbReference type="NCBI Taxonomy" id="2721160"/>
    <lineage>
        <taxon>Bacteria</taxon>
        <taxon>Pseudomonadati</taxon>
        <taxon>Pseudomonadota</taxon>
        <taxon>Alphaproteobacteria</taxon>
        <taxon>Hyphomicrobiales</taxon>
        <taxon>Nitrobacteraceae</taxon>
        <taxon>Bradyrhizobium</taxon>
    </lineage>
</organism>
<sequence length="298" mass="33169">MSLRAELLRLGIRMLLKRRSGHLDVEQWRREMRAIERFVPRPPAGTLTIEVEAGRLAFHQVTTEASQPDRNVLYLHGGGYVSGSPVYYRHFLWRIADALRARVWALRYRLAPEHAFPAALQDAADGYHWLADNTPDIGRLFLMGDSAGGGLALCLLLKLRDEGKALPAAAVALSPWTDLALAGPSLQANAKADPMMNVDDLPEVAKLYLAGTDPRSPYASPLYGDPAGLPPVLIQVGSDEILRDDAVRMAEKLRSYNARSELEIWHRMPHTWQLFAPVLPEARQAIAQIGKFISKLRD</sequence>
<dbReference type="Gene3D" id="3.40.50.1820">
    <property type="entry name" value="alpha/beta hydrolase"/>
    <property type="match status" value="1"/>
</dbReference>
<dbReference type="InterPro" id="IPR050300">
    <property type="entry name" value="GDXG_lipolytic_enzyme"/>
</dbReference>
<dbReference type="SUPFAM" id="SSF53474">
    <property type="entry name" value="alpha/beta-Hydrolases"/>
    <property type="match status" value="1"/>
</dbReference>
<keyword evidence="4" id="KW-1185">Reference proteome</keyword>